<comment type="caution">
    <text evidence="1">The sequence shown here is derived from an EMBL/GenBank/DDBJ whole genome shotgun (WGS) entry which is preliminary data.</text>
</comment>
<dbReference type="PANTHER" id="PTHR12044:SF14">
    <property type="entry name" value="MEIOTIC DOUBLE-STRANDED BREAK FORMATION PROTEIN 1"/>
    <property type="match status" value="1"/>
</dbReference>
<dbReference type="Gene3D" id="1.25.10.10">
    <property type="entry name" value="Leucine-rich Repeat Variant"/>
    <property type="match status" value="1"/>
</dbReference>
<dbReference type="SUPFAM" id="SSF48371">
    <property type="entry name" value="ARM repeat"/>
    <property type="match status" value="1"/>
</dbReference>
<gene>
    <name evidence="1" type="ORF">FSP39_014144</name>
</gene>
<evidence type="ECO:0000313" key="2">
    <source>
        <dbReference type="Proteomes" id="UP001186944"/>
    </source>
</evidence>
<dbReference type="InterPro" id="IPR052133">
    <property type="entry name" value="Immune_Signaling-Apoptosis_Reg"/>
</dbReference>
<feature type="non-terminal residue" evidence="1">
    <location>
        <position position="1"/>
    </location>
</feature>
<accession>A0AA89C1G4</accession>
<dbReference type="GO" id="GO:0007127">
    <property type="term" value="P:meiosis I"/>
    <property type="evidence" value="ECO:0007669"/>
    <property type="project" value="TreeGrafter"/>
</dbReference>
<dbReference type="Proteomes" id="UP001186944">
    <property type="component" value="Unassembled WGS sequence"/>
</dbReference>
<protein>
    <submittedName>
        <fullName evidence="1">Uncharacterized protein</fullName>
    </submittedName>
</protein>
<reference evidence="1" key="1">
    <citation type="submission" date="2019-08" db="EMBL/GenBank/DDBJ databases">
        <title>The improved chromosome-level genome for the pearl oyster Pinctada fucata martensii using PacBio sequencing and Hi-C.</title>
        <authorList>
            <person name="Zheng Z."/>
        </authorList>
    </citation>
    <scope>NUCLEOTIDE SEQUENCE</scope>
    <source>
        <strain evidence="1">ZZ-2019</strain>
        <tissue evidence="1">Adductor muscle</tissue>
    </source>
</reference>
<dbReference type="PANTHER" id="PTHR12044">
    <property type="entry name" value="BCL2 INTERACTING MEDIATOR OF CELL DEATH"/>
    <property type="match status" value="1"/>
</dbReference>
<evidence type="ECO:0000313" key="1">
    <source>
        <dbReference type="EMBL" id="KAK3090732.1"/>
    </source>
</evidence>
<dbReference type="InterPro" id="IPR016024">
    <property type="entry name" value="ARM-type_fold"/>
</dbReference>
<keyword evidence="2" id="KW-1185">Reference proteome</keyword>
<proteinExistence type="predicted"/>
<organism evidence="1 2">
    <name type="scientific">Pinctada imbricata</name>
    <name type="common">Atlantic pearl-oyster</name>
    <name type="synonym">Pinctada martensii</name>
    <dbReference type="NCBI Taxonomy" id="66713"/>
    <lineage>
        <taxon>Eukaryota</taxon>
        <taxon>Metazoa</taxon>
        <taxon>Spiralia</taxon>
        <taxon>Lophotrochozoa</taxon>
        <taxon>Mollusca</taxon>
        <taxon>Bivalvia</taxon>
        <taxon>Autobranchia</taxon>
        <taxon>Pteriomorphia</taxon>
        <taxon>Pterioida</taxon>
        <taxon>Pterioidea</taxon>
        <taxon>Pteriidae</taxon>
        <taxon>Pinctada</taxon>
    </lineage>
</organism>
<dbReference type="InterPro" id="IPR011989">
    <property type="entry name" value="ARM-like"/>
</dbReference>
<name>A0AA89C1G4_PINIB</name>
<sequence>EPLLRLICSDIDCPDEEVQSSIAFIMVYVLIGPWEATLSPALLQNLGKDLISVLNSAKSQGLILNALAVLKKLVESDDMVHYLIKMDVGKDSVMSVLKKLLVSKKEEFQVASVTVLSSIVNKREGEYCMILLQSDLLGK</sequence>
<dbReference type="AlphaFoldDB" id="A0AA89C1G4"/>
<dbReference type="EMBL" id="VSWD01000010">
    <property type="protein sequence ID" value="KAK3090732.1"/>
    <property type="molecule type" value="Genomic_DNA"/>
</dbReference>